<gene>
    <name evidence="2" type="ORF">ACFQV2_01755</name>
</gene>
<feature type="compositionally biased region" description="Low complexity" evidence="1">
    <location>
        <begin position="1"/>
        <end position="14"/>
    </location>
</feature>
<accession>A0ABW2TGK0</accession>
<dbReference type="Proteomes" id="UP001596512">
    <property type="component" value="Unassembled WGS sequence"/>
</dbReference>
<sequence>MAGQAGRGAAQPAGRGAGRRRPRRGGVGVRDRGAVDLVLGGQRQPPRSRPDRRRTGRAAQRRPRVDHRRPARQRRVRRVRRPPRRHLPARPARRPGVVRRDGRAPRHGDARTPAGRRHRRHRPRPAQARPRRRADRPLVPRRGLLGRAYVSDNSGTASEDVAAEALAGFRALGDRWGQALANMHLAEHHSLRGDHPAAIAAHTDAVRLIRELGADDELCGALARLGVTRARADDLDGAERDLTDALHLAEERGGRELAALALFWLAMVARRRGDLDRAARLLADGEAALSAVTRPSPQWTAIHLCTAADLARATGDPDTALAHLRDALTAMAATPDMPVTATIADAAALVLADTDPARAARLVGIGVALRGRPDLGNPELATLHTHAGAALDQATALAELADALQPIRRR</sequence>
<dbReference type="SUPFAM" id="SSF48452">
    <property type="entry name" value="TPR-like"/>
    <property type="match status" value="1"/>
</dbReference>
<feature type="compositionally biased region" description="Basic residues" evidence="1">
    <location>
        <begin position="114"/>
        <end position="134"/>
    </location>
</feature>
<feature type="compositionally biased region" description="Basic and acidic residues" evidence="1">
    <location>
        <begin position="98"/>
        <end position="110"/>
    </location>
</feature>
<protein>
    <recommendedName>
        <fullName evidence="4">Tetratricopeptide repeat-containing protein</fullName>
    </recommendedName>
</protein>
<evidence type="ECO:0000313" key="3">
    <source>
        <dbReference type="Proteomes" id="UP001596512"/>
    </source>
</evidence>
<name>A0ABW2TGK0_9PSEU</name>
<organism evidence="2 3">
    <name type="scientific">Actinokineospora soli</name>
    <dbReference type="NCBI Taxonomy" id="1048753"/>
    <lineage>
        <taxon>Bacteria</taxon>
        <taxon>Bacillati</taxon>
        <taxon>Actinomycetota</taxon>
        <taxon>Actinomycetes</taxon>
        <taxon>Pseudonocardiales</taxon>
        <taxon>Pseudonocardiaceae</taxon>
        <taxon>Actinokineospora</taxon>
    </lineage>
</organism>
<keyword evidence="3" id="KW-1185">Reference proteome</keyword>
<dbReference type="EMBL" id="JBHTEY010000004">
    <property type="protein sequence ID" value="MFC7612566.1"/>
    <property type="molecule type" value="Genomic_DNA"/>
</dbReference>
<feature type="compositionally biased region" description="Basic residues" evidence="1">
    <location>
        <begin position="50"/>
        <end position="97"/>
    </location>
</feature>
<feature type="region of interest" description="Disordered" evidence="1">
    <location>
        <begin position="1"/>
        <end position="140"/>
    </location>
</feature>
<proteinExistence type="predicted"/>
<reference evidence="3" key="1">
    <citation type="journal article" date="2019" name="Int. J. Syst. Evol. Microbiol.">
        <title>The Global Catalogue of Microorganisms (GCM) 10K type strain sequencing project: providing services to taxonomists for standard genome sequencing and annotation.</title>
        <authorList>
            <consortium name="The Broad Institute Genomics Platform"/>
            <consortium name="The Broad Institute Genome Sequencing Center for Infectious Disease"/>
            <person name="Wu L."/>
            <person name="Ma J."/>
        </authorList>
    </citation>
    <scope>NUCLEOTIDE SEQUENCE [LARGE SCALE GENOMIC DNA]</scope>
    <source>
        <strain evidence="3">JCM 17695</strain>
    </source>
</reference>
<dbReference type="Gene3D" id="1.25.40.10">
    <property type="entry name" value="Tetratricopeptide repeat domain"/>
    <property type="match status" value="1"/>
</dbReference>
<evidence type="ECO:0000313" key="2">
    <source>
        <dbReference type="EMBL" id="MFC7612566.1"/>
    </source>
</evidence>
<dbReference type="InterPro" id="IPR011990">
    <property type="entry name" value="TPR-like_helical_dom_sf"/>
</dbReference>
<comment type="caution">
    <text evidence="2">The sequence shown here is derived from an EMBL/GenBank/DDBJ whole genome shotgun (WGS) entry which is preliminary data.</text>
</comment>
<evidence type="ECO:0008006" key="4">
    <source>
        <dbReference type="Google" id="ProtNLM"/>
    </source>
</evidence>
<evidence type="ECO:0000256" key="1">
    <source>
        <dbReference type="SAM" id="MobiDB-lite"/>
    </source>
</evidence>